<name>A0ABQ8WUC7_PENCH</name>
<accession>A0ABQ8WUC7</accession>
<evidence type="ECO:0000313" key="2">
    <source>
        <dbReference type="Proteomes" id="UP001220256"/>
    </source>
</evidence>
<reference evidence="1 2" key="1">
    <citation type="journal article" date="2023" name="IMA Fungus">
        <title>Comparative genomic study of the Penicillium genus elucidates a diverse pangenome and 15 lateral gene transfer events.</title>
        <authorList>
            <person name="Petersen C."/>
            <person name="Sorensen T."/>
            <person name="Nielsen M.R."/>
            <person name="Sondergaard T.E."/>
            <person name="Sorensen J.L."/>
            <person name="Fitzpatrick D.A."/>
            <person name="Frisvad J.C."/>
            <person name="Nielsen K.L."/>
        </authorList>
    </citation>
    <scope>NUCLEOTIDE SEQUENCE [LARGE SCALE GENOMIC DNA]</scope>
    <source>
        <strain evidence="1 2">IBT 3361</strain>
    </source>
</reference>
<protein>
    <submittedName>
        <fullName evidence="1">Uncharacterized protein</fullName>
    </submittedName>
</protein>
<keyword evidence="2" id="KW-1185">Reference proteome</keyword>
<proteinExistence type="predicted"/>
<organism evidence="1 2">
    <name type="scientific">Penicillium chrysogenum</name>
    <name type="common">Penicillium notatum</name>
    <dbReference type="NCBI Taxonomy" id="5076"/>
    <lineage>
        <taxon>Eukaryota</taxon>
        <taxon>Fungi</taxon>
        <taxon>Dikarya</taxon>
        <taxon>Ascomycota</taxon>
        <taxon>Pezizomycotina</taxon>
        <taxon>Eurotiomycetes</taxon>
        <taxon>Eurotiomycetidae</taxon>
        <taxon>Eurotiales</taxon>
        <taxon>Aspergillaceae</taxon>
        <taxon>Penicillium</taxon>
        <taxon>Penicillium chrysogenum species complex</taxon>
    </lineage>
</organism>
<evidence type="ECO:0000313" key="1">
    <source>
        <dbReference type="EMBL" id="KAJ5282558.1"/>
    </source>
</evidence>
<dbReference type="Proteomes" id="UP001220256">
    <property type="component" value="Unassembled WGS sequence"/>
</dbReference>
<sequence>MVLLGLEDPKDADYCDVSLFSMTAFTARYYLSSDTMRIDARLLHKAKAESQEDETSTVD</sequence>
<dbReference type="EMBL" id="JAPVEB010000001">
    <property type="protein sequence ID" value="KAJ5282558.1"/>
    <property type="molecule type" value="Genomic_DNA"/>
</dbReference>
<gene>
    <name evidence="1" type="ORF">N7505_000538</name>
</gene>
<comment type="caution">
    <text evidence="1">The sequence shown here is derived from an EMBL/GenBank/DDBJ whole genome shotgun (WGS) entry which is preliminary data.</text>
</comment>